<sequence length="162" mass="18043">MLALFLLLGGCAVLFYKRIVFTSSTVKEAEGEIAVLERKERDLDNNKKKLEDLGDSLVALEGSFVSKQSFVQFVELIERLAQDAGVVFRAQEAELPASPKEKANLRFEVQGSYAALTKFFILFDAIPYAGLVEELRMTPLGEKTEALRASVTFTIFNFIPTP</sequence>
<evidence type="ECO:0008006" key="4">
    <source>
        <dbReference type="Google" id="ProtNLM"/>
    </source>
</evidence>
<comment type="caution">
    <text evidence="2">The sequence shown here is derived from an EMBL/GenBank/DDBJ whole genome shotgun (WGS) entry which is preliminary data.</text>
</comment>
<evidence type="ECO:0000313" key="3">
    <source>
        <dbReference type="Proteomes" id="UP000178406"/>
    </source>
</evidence>
<keyword evidence="1" id="KW-0175">Coiled coil</keyword>
<protein>
    <recommendedName>
        <fullName evidence="4">Pilus assembly protein PilO</fullName>
    </recommendedName>
</protein>
<reference evidence="2 3" key="1">
    <citation type="journal article" date="2016" name="Nat. Commun.">
        <title>Thousands of microbial genomes shed light on interconnected biogeochemical processes in an aquifer system.</title>
        <authorList>
            <person name="Anantharaman K."/>
            <person name="Brown C.T."/>
            <person name="Hug L.A."/>
            <person name="Sharon I."/>
            <person name="Castelle C.J."/>
            <person name="Probst A.J."/>
            <person name="Thomas B.C."/>
            <person name="Singh A."/>
            <person name="Wilkins M.J."/>
            <person name="Karaoz U."/>
            <person name="Brodie E.L."/>
            <person name="Williams K.H."/>
            <person name="Hubbard S.S."/>
            <person name="Banfield J.F."/>
        </authorList>
    </citation>
    <scope>NUCLEOTIDE SEQUENCE [LARGE SCALE GENOMIC DNA]</scope>
</reference>
<dbReference type="STRING" id="1798338.A3J56_00600"/>
<gene>
    <name evidence="2" type="ORF">A3J56_00600</name>
</gene>
<proteinExistence type="predicted"/>
<evidence type="ECO:0000256" key="1">
    <source>
        <dbReference type="SAM" id="Coils"/>
    </source>
</evidence>
<name>A0A1F5WDD0_9BACT</name>
<dbReference type="EMBL" id="MFHQ01000039">
    <property type="protein sequence ID" value="OGF73625.1"/>
    <property type="molecule type" value="Genomic_DNA"/>
</dbReference>
<accession>A0A1F5WDD0</accession>
<dbReference type="Gene3D" id="3.30.70.60">
    <property type="match status" value="1"/>
</dbReference>
<evidence type="ECO:0000313" key="2">
    <source>
        <dbReference type="EMBL" id="OGF73625.1"/>
    </source>
</evidence>
<dbReference type="Proteomes" id="UP000178406">
    <property type="component" value="Unassembled WGS sequence"/>
</dbReference>
<organism evidence="2 3">
    <name type="scientific">Candidatus Giovannonibacteria bacterium RIFCSPHIGHO2_02_FULL_46_20</name>
    <dbReference type="NCBI Taxonomy" id="1798338"/>
    <lineage>
        <taxon>Bacteria</taxon>
        <taxon>Candidatus Giovannoniibacteriota</taxon>
    </lineage>
</organism>
<dbReference type="AlphaFoldDB" id="A0A1F5WDD0"/>
<feature type="coiled-coil region" evidence="1">
    <location>
        <begin position="26"/>
        <end position="56"/>
    </location>
</feature>
<dbReference type="InterPro" id="IPR014717">
    <property type="entry name" value="Transl_elong_EF1B/ribsomal_bS6"/>
</dbReference>